<name>A0A2P6C7T1_9FLAO</name>
<comment type="caution">
    <text evidence="1">The sequence shown here is derived from an EMBL/GenBank/DDBJ whole genome shotgun (WGS) entry which is preliminary data.</text>
</comment>
<gene>
    <name evidence="1" type="ORF">BTO14_13060</name>
</gene>
<evidence type="ECO:0000313" key="2">
    <source>
        <dbReference type="Proteomes" id="UP000247345"/>
    </source>
</evidence>
<keyword evidence="2" id="KW-1185">Reference proteome</keyword>
<dbReference type="AlphaFoldDB" id="A0A2P6C7T1"/>
<dbReference type="RefSeq" id="WP_105049901.1">
    <property type="nucleotide sequence ID" value="NZ_CP150661.1"/>
</dbReference>
<proteinExistence type="predicted"/>
<dbReference type="GO" id="GO:0016740">
    <property type="term" value="F:transferase activity"/>
    <property type="evidence" value="ECO:0007669"/>
    <property type="project" value="UniProtKB-KW"/>
</dbReference>
<keyword evidence="1" id="KW-0808">Transferase</keyword>
<dbReference type="EMBL" id="MSCK01000002">
    <property type="protein sequence ID" value="PQJ68965.1"/>
    <property type="molecule type" value="Genomic_DNA"/>
</dbReference>
<accession>A0A2P6C7T1</accession>
<reference evidence="1 2" key="1">
    <citation type="submission" date="2016-12" db="EMBL/GenBank/DDBJ databases">
        <title>Trade-off between light-utilization and light-protection in marine flavobacteria.</title>
        <authorList>
            <person name="Kumagai Y."/>
            <person name="Yoshizawa S."/>
            <person name="Kogure K."/>
            <person name="Iwasaki W."/>
        </authorList>
    </citation>
    <scope>NUCLEOTIDE SEQUENCE [LARGE SCALE GENOMIC DNA]</scope>
    <source>
        <strain evidence="1 2">KCTC 12100</strain>
    </source>
</reference>
<evidence type="ECO:0000313" key="1">
    <source>
        <dbReference type="EMBL" id="PQJ68965.1"/>
    </source>
</evidence>
<organism evidence="1 2">
    <name type="scientific">Polaribacter butkevichii</name>
    <dbReference type="NCBI Taxonomy" id="218490"/>
    <lineage>
        <taxon>Bacteria</taxon>
        <taxon>Pseudomonadati</taxon>
        <taxon>Bacteroidota</taxon>
        <taxon>Flavobacteriia</taxon>
        <taxon>Flavobacteriales</taxon>
        <taxon>Flavobacteriaceae</taxon>
    </lineage>
</organism>
<protein>
    <submittedName>
        <fullName evidence="1">Nicotinic acid mononucleotide adenyltransferase</fullName>
    </submittedName>
</protein>
<dbReference type="SUPFAM" id="SSF82185">
    <property type="entry name" value="Histone H3 K4-specific methyltransferase SET7/9 N-terminal domain"/>
    <property type="match status" value="1"/>
</dbReference>
<sequence length="116" mass="13339">MKKILTLIVLCVAAIGYSQDKEVTYTAEGNLVKATYYYEDGSISTQGYFNDKKLTGEWTRFDKEGNKVQIANYKDGKKVGKWFVWNDDSLREINYDNNAIVDVNLWKHEAKLASNK</sequence>
<dbReference type="Gene3D" id="2.20.110.10">
    <property type="entry name" value="Histone H3 K4-specific methyltransferase SET7/9 N-terminal domain"/>
    <property type="match status" value="1"/>
</dbReference>
<dbReference type="Proteomes" id="UP000247345">
    <property type="component" value="Unassembled WGS sequence"/>
</dbReference>
<dbReference type="OrthoDB" id="1467310at2"/>